<dbReference type="InterPro" id="IPR036291">
    <property type="entry name" value="NAD(P)-bd_dom_sf"/>
</dbReference>
<evidence type="ECO:0000313" key="5">
    <source>
        <dbReference type="EMBL" id="THH07874.1"/>
    </source>
</evidence>
<evidence type="ECO:0000313" key="6">
    <source>
        <dbReference type="Proteomes" id="UP000310158"/>
    </source>
</evidence>
<dbReference type="OrthoDB" id="438440at2759"/>
<dbReference type="SUPFAM" id="SSF53474">
    <property type="entry name" value="alpha/beta-Hydrolases"/>
    <property type="match status" value="1"/>
</dbReference>
<feature type="chain" id="PRO_5020313233" description="Fungal lipase-type domain-containing protein" evidence="3">
    <location>
        <begin position="24"/>
        <end position="591"/>
    </location>
</feature>
<dbReference type="PANTHER" id="PTHR46640:SF1">
    <property type="entry name" value="FUNGAL LIPASE-LIKE DOMAIN-CONTAINING PROTEIN-RELATED"/>
    <property type="match status" value="1"/>
</dbReference>
<dbReference type="SUPFAM" id="SSF51735">
    <property type="entry name" value="NAD(P)-binding Rossmann-fold domains"/>
    <property type="match status" value="1"/>
</dbReference>
<dbReference type="Pfam" id="PF01764">
    <property type="entry name" value="Lipase_3"/>
    <property type="match status" value="1"/>
</dbReference>
<dbReference type="EMBL" id="SGPL01000742">
    <property type="protein sequence ID" value="THH07874.1"/>
    <property type="molecule type" value="Genomic_DNA"/>
</dbReference>
<sequence length="591" mass="65358">MQLQRIGSIIAIHCLVSVCAVHASLVQRDISQVCTNTSTDLYDDLVFYFKYASSAYSVSCPSPNGNTLVKQFSESTTDTQGFIARDDTRKEIVVAFRGSSSIADFANDEDHTHTVFTVTGTTPPANTTVLTGYLKAWNSVVNETISTVQTQLSLNPDYTLVTSGHSLGGGLSSLAAITLKQNIPNSTVRMYTYGQPRTGNDVYAFFINDNFGSNAFRGIEYWQSSEPPSAETTRQCAPDGEDPTCSASAPGANAAVLAVLWNIMDYPVLFWELRISVLYKVLVSGTNGYAAAWVIRTLLEKGYSIHGTVHSASKGDHLKKLFTQYGDKFELVVVEDITSPRYDYDLFASASEMHTDGIDIMIVMNNCLLCRSLQRLAHLRAIAKLIIPTTKGTVSIPECTKKYSSSVKHIVVTSSCAAVVKPSVTPAVWDETSWNEPSIEEVKEKGRNAQLPAMYCASKMLIEKATWEFVEKNKWSIGWDLKERLKSFLVNTDKMPEELIFIGRNMWIVQGNNQMLGSPVNCIKITGFSASTAHTRAPHLTLVQCVSRAKQWLHALWSREEGLRLEDELEKSVREIAKNFGVEMDSTMFAG</sequence>
<proteinExistence type="predicted"/>
<protein>
    <recommendedName>
        <fullName evidence="4">Fungal lipase-type domain-containing protein</fullName>
    </recommendedName>
</protein>
<dbReference type="CDD" id="cd00519">
    <property type="entry name" value="Lipase_3"/>
    <property type="match status" value="1"/>
</dbReference>
<organism evidence="5 6">
    <name type="scientific">Bondarzewia mesenterica</name>
    <dbReference type="NCBI Taxonomy" id="1095465"/>
    <lineage>
        <taxon>Eukaryota</taxon>
        <taxon>Fungi</taxon>
        <taxon>Dikarya</taxon>
        <taxon>Basidiomycota</taxon>
        <taxon>Agaricomycotina</taxon>
        <taxon>Agaricomycetes</taxon>
        <taxon>Russulales</taxon>
        <taxon>Bondarzewiaceae</taxon>
        <taxon>Bondarzewia</taxon>
    </lineage>
</organism>
<dbReference type="InterPro" id="IPR002921">
    <property type="entry name" value="Fungal_lipase-type"/>
</dbReference>
<dbReference type="Gene3D" id="3.40.50.1820">
    <property type="entry name" value="alpha/beta hydrolase"/>
    <property type="match status" value="1"/>
</dbReference>
<dbReference type="AlphaFoldDB" id="A0A4S4L8N2"/>
<feature type="domain" description="Fungal lipase-type" evidence="4">
    <location>
        <begin position="93"/>
        <end position="217"/>
    </location>
</feature>
<comment type="caution">
    <text evidence="5">The sequence shown here is derived from an EMBL/GenBank/DDBJ whole genome shotgun (WGS) entry which is preliminary data.</text>
</comment>
<dbReference type="Gene3D" id="3.40.50.720">
    <property type="entry name" value="NAD(P)-binding Rossmann-like Domain"/>
    <property type="match status" value="1"/>
</dbReference>
<dbReference type="GO" id="GO:0006629">
    <property type="term" value="P:lipid metabolic process"/>
    <property type="evidence" value="ECO:0007669"/>
    <property type="project" value="InterPro"/>
</dbReference>
<dbReference type="InterPro" id="IPR051299">
    <property type="entry name" value="AB_hydrolase_lip/est"/>
</dbReference>
<keyword evidence="1 3" id="KW-0732">Signal</keyword>
<dbReference type="PANTHER" id="PTHR46640">
    <property type="entry name" value="TRIACYLGLYCEROL LIPASE, PUTATIVE (AFU_ORTHOLOGUE AFUA_6G06510)-RELATED"/>
    <property type="match status" value="1"/>
</dbReference>
<accession>A0A4S4L8N2</accession>
<evidence type="ECO:0000256" key="2">
    <source>
        <dbReference type="ARBA" id="ARBA00022801"/>
    </source>
</evidence>
<keyword evidence="2" id="KW-0378">Hydrolase</keyword>
<dbReference type="Proteomes" id="UP000310158">
    <property type="component" value="Unassembled WGS sequence"/>
</dbReference>
<feature type="signal peptide" evidence="3">
    <location>
        <begin position="1"/>
        <end position="23"/>
    </location>
</feature>
<dbReference type="GO" id="GO:0016787">
    <property type="term" value="F:hydrolase activity"/>
    <property type="evidence" value="ECO:0007669"/>
    <property type="project" value="UniProtKB-KW"/>
</dbReference>
<evidence type="ECO:0000256" key="1">
    <source>
        <dbReference type="ARBA" id="ARBA00022729"/>
    </source>
</evidence>
<reference evidence="5 6" key="1">
    <citation type="submission" date="2019-02" db="EMBL/GenBank/DDBJ databases">
        <title>Genome sequencing of the rare red list fungi Bondarzewia mesenterica.</title>
        <authorList>
            <person name="Buettner E."/>
            <person name="Kellner H."/>
        </authorList>
    </citation>
    <scope>NUCLEOTIDE SEQUENCE [LARGE SCALE GENOMIC DNA]</scope>
    <source>
        <strain evidence="5 6">DSM 108281</strain>
    </source>
</reference>
<evidence type="ECO:0000259" key="4">
    <source>
        <dbReference type="Pfam" id="PF01764"/>
    </source>
</evidence>
<gene>
    <name evidence="5" type="ORF">EW146_g9179</name>
</gene>
<dbReference type="InterPro" id="IPR029058">
    <property type="entry name" value="AB_hydrolase_fold"/>
</dbReference>
<evidence type="ECO:0000256" key="3">
    <source>
        <dbReference type="SAM" id="SignalP"/>
    </source>
</evidence>
<name>A0A4S4L8N2_9AGAM</name>
<keyword evidence="6" id="KW-1185">Reference proteome</keyword>